<dbReference type="InterPro" id="IPR009050">
    <property type="entry name" value="Globin-like_sf"/>
</dbReference>
<dbReference type="InterPro" id="IPR001486">
    <property type="entry name" value="Hemoglobin_trunc"/>
</dbReference>
<sequence length="111" mass="13004">MQFNEENSKSVIKEFFSKIHADDLLSQFFKGHDQERFQHHPETFMAHGMGEQKYSKEEIAKAHQGLEMNDEHFDTMIGHFMATMNEHGLSEEDKKTVNELLNSYKNDVLGR</sequence>
<dbReference type="GO" id="GO:0019825">
    <property type="term" value="F:oxygen binding"/>
    <property type="evidence" value="ECO:0007669"/>
    <property type="project" value="InterPro"/>
</dbReference>
<keyword evidence="2 5" id="KW-0349">Heme</keyword>
<evidence type="ECO:0000256" key="1">
    <source>
        <dbReference type="ARBA" id="ARBA00022448"/>
    </source>
</evidence>
<dbReference type="GO" id="GO:0020037">
    <property type="term" value="F:heme binding"/>
    <property type="evidence" value="ECO:0007669"/>
    <property type="project" value="InterPro"/>
</dbReference>
<evidence type="ECO:0000256" key="3">
    <source>
        <dbReference type="ARBA" id="ARBA00022723"/>
    </source>
</evidence>
<keyword evidence="7" id="KW-1185">Reference proteome</keyword>
<keyword evidence="3 5" id="KW-0479">Metal-binding</keyword>
<dbReference type="InterPro" id="IPR012292">
    <property type="entry name" value="Globin/Proto"/>
</dbReference>
<dbReference type="AlphaFoldDB" id="A0A1H8KMW6"/>
<dbReference type="CDD" id="cd00454">
    <property type="entry name" value="TrHb1_N"/>
    <property type="match status" value="1"/>
</dbReference>
<keyword evidence="4 5" id="KW-0408">Iron</keyword>
<evidence type="ECO:0000313" key="6">
    <source>
        <dbReference type="EMBL" id="SEN94309.1"/>
    </source>
</evidence>
<evidence type="ECO:0000256" key="5">
    <source>
        <dbReference type="PIRSR" id="PIRSR601486-1"/>
    </source>
</evidence>
<dbReference type="Pfam" id="PF01152">
    <property type="entry name" value="Bac_globin"/>
    <property type="match status" value="1"/>
</dbReference>
<evidence type="ECO:0000313" key="7">
    <source>
        <dbReference type="Proteomes" id="UP000198553"/>
    </source>
</evidence>
<evidence type="ECO:0000256" key="2">
    <source>
        <dbReference type="ARBA" id="ARBA00022617"/>
    </source>
</evidence>
<organism evidence="6 7">
    <name type="scientific">Mesobacillus persicus</name>
    <dbReference type="NCBI Taxonomy" id="930146"/>
    <lineage>
        <taxon>Bacteria</taxon>
        <taxon>Bacillati</taxon>
        <taxon>Bacillota</taxon>
        <taxon>Bacilli</taxon>
        <taxon>Bacillales</taxon>
        <taxon>Bacillaceae</taxon>
        <taxon>Mesobacillus</taxon>
    </lineage>
</organism>
<dbReference type="RefSeq" id="WP_090750492.1">
    <property type="nucleotide sequence ID" value="NZ_FOBW01000029.1"/>
</dbReference>
<gene>
    <name evidence="6" type="ORF">SAMN05192533_12914</name>
</gene>
<name>A0A1H8KMW6_9BACI</name>
<feature type="binding site" description="distal binding residue" evidence="5">
    <location>
        <position position="63"/>
    </location>
    <ligand>
        <name>heme</name>
        <dbReference type="ChEBI" id="CHEBI:30413"/>
    </ligand>
    <ligandPart>
        <name>Fe</name>
        <dbReference type="ChEBI" id="CHEBI:18248"/>
    </ligandPart>
</feature>
<reference evidence="7" key="1">
    <citation type="submission" date="2016-10" db="EMBL/GenBank/DDBJ databases">
        <authorList>
            <person name="Varghese N."/>
            <person name="Submissions S."/>
        </authorList>
    </citation>
    <scope>NUCLEOTIDE SEQUENCE [LARGE SCALE GENOMIC DNA]</scope>
    <source>
        <strain evidence="7">B48,IBRC-M 10115,DSM 25386,CECT 8001</strain>
    </source>
</reference>
<dbReference type="EMBL" id="FOBW01000029">
    <property type="protein sequence ID" value="SEN94309.1"/>
    <property type="molecule type" value="Genomic_DNA"/>
</dbReference>
<evidence type="ECO:0000256" key="4">
    <source>
        <dbReference type="ARBA" id="ARBA00023004"/>
    </source>
</evidence>
<dbReference type="GO" id="GO:0046872">
    <property type="term" value="F:metal ion binding"/>
    <property type="evidence" value="ECO:0007669"/>
    <property type="project" value="UniProtKB-KW"/>
</dbReference>
<protein>
    <submittedName>
        <fullName evidence="6">Hemoglobin</fullName>
    </submittedName>
</protein>
<accession>A0A1H8KMW6</accession>
<proteinExistence type="predicted"/>
<keyword evidence="1" id="KW-0813">Transport</keyword>
<dbReference type="Proteomes" id="UP000198553">
    <property type="component" value="Unassembled WGS sequence"/>
</dbReference>
<dbReference type="Gene3D" id="1.10.490.10">
    <property type="entry name" value="Globins"/>
    <property type="match status" value="1"/>
</dbReference>
<dbReference type="OrthoDB" id="2870033at2"/>
<dbReference type="STRING" id="930146.SAMN05192533_12914"/>
<feature type="binding site" description="distal binding residue" evidence="5">
    <location>
        <position position="40"/>
    </location>
    <ligand>
        <name>heme</name>
        <dbReference type="ChEBI" id="CHEBI:30413"/>
    </ligand>
    <ligandPart>
        <name>Fe</name>
        <dbReference type="ChEBI" id="CHEBI:18248"/>
    </ligandPart>
</feature>
<dbReference type="SUPFAM" id="SSF46458">
    <property type="entry name" value="Globin-like"/>
    <property type="match status" value="1"/>
</dbReference>